<gene>
    <name evidence="1" type="ORF">WIS52_05090</name>
</gene>
<dbReference type="Gene3D" id="3.40.190.10">
    <property type="entry name" value="Periplasmic binding protein-like II"/>
    <property type="match status" value="1"/>
</dbReference>
<dbReference type="Proteomes" id="UP001494902">
    <property type="component" value="Unassembled WGS sequence"/>
</dbReference>
<reference evidence="1 2" key="1">
    <citation type="submission" date="2024-03" db="EMBL/GenBank/DDBJ databases">
        <title>Draft genome sequence of Pseudonocardia nematodicida JCM 31783.</title>
        <authorList>
            <person name="Butdee W."/>
            <person name="Duangmal K."/>
        </authorList>
    </citation>
    <scope>NUCLEOTIDE SEQUENCE [LARGE SCALE GENOMIC DNA]</scope>
    <source>
        <strain evidence="1 2">JCM 31783</strain>
    </source>
</reference>
<evidence type="ECO:0008006" key="3">
    <source>
        <dbReference type="Google" id="ProtNLM"/>
    </source>
</evidence>
<keyword evidence="2" id="KW-1185">Reference proteome</keyword>
<organism evidence="1 2">
    <name type="scientific">Pseudonocardia nematodicida</name>
    <dbReference type="NCBI Taxonomy" id="1206997"/>
    <lineage>
        <taxon>Bacteria</taxon>
        <taxon>Bacillati</taxon>
        <taxon>Actinomycetota</taxon>
        <taxon>Actinomycetes</taxon>
        <taxon>Pseudonocardiales</taxon>
        <taxon>Pseudonocardiaceae</taxon>
        <taxon>Pseudonocardia</taxon>
    </lineage>
</organism>
<proteinExistence type="predicted"/>
<dbReference type="RefSeq" id="WP_349296931.1">
    <property type="nucleotide sequence ID" value="NZ_JBEDNQ010000002.1"/>
</dbReference>
<protein>
    <recommendedName>
        <fullName evidence="3">4,5-dihydroxyphthalate decarboxylase</fullName>
    </recommendedName>
</protein>
<dbReference type="SUPFAM" id="SSF53850">
    <property type="entry name" value="Periplasmic binding protein-like II"/>
    <property type="match status" value="1"/>
</dbReference>
<sequence>MTELLHLSTLTRGQGANAALLSGAVTPARAELDVVEVSPLPRGFRRMVRGLEFDVAEMAVTTYLVAREHGVPFTALPVFLVRGFHHGAIQVASGSVGRPEDLAGRRVGVNRGYTVTTGVWARGVLAAEYGLDLDGITWVTSDDEHVEGYRPPLNVESAPAGTDLAAEVASGALAAVIGAAPAVAGVEPLLPDPEAAALAALRRDGFHPINHLVVVRDDLLAAHPWLAEDLFEAFAEAKRRYVADLVAGAIPAPDATDRLNTAVATETDADPLPYGVEPNRAALEHLVDLAHDQHILSDRPEIDTLFAAGTRALVA</sequence>
<accession>A0ABV1K5U2</accession>
<evidence type="ECO:0000313" key="1">
    <source>
        <dbReference type="EMBL" id="MEQ3549836.1"/>
    </source>
</evidence>
<comment type="caution">
    <text evidence="1">The sequence shown here is derived from an EMBL/GenBank/DDBJ whole genome shotgun (WGS) entry which is preliminary data.</text>
</comment>
<name>A0ABV1K5U2_9PSEU</name>
<evidence type="ECO:0000313" key="2">
    <source>
        <dbReference type="Proteomes" id="UP001494902"/>
    </source>
</evidence>
<dbReference type="EMBL" id="JBEDNQ010000002">
    <property type="protein sequence ID" value="MEQ3549836.1"/>
    <property type="molecule type" value="Genomic_DNA"/>
</dbReference>